<accession>A0AAV4WC75</accession>
<organism evidence="1 2">
    <name type="scientific">Caerostris darwini</name>
    <dbReference type="NCBI Taxonomy" id="1538125"/>
    <lineage>
        <taxon>Eukaryota</taxon>
        <taxon>Metazoa</taxon>
        <taxon>Ecdysozoa</taxon>
        <taxon>Arthropoda</taxon>
        <taxon>Chelicerata</taxon>
        <taxon>Arachnida</taxon>
        <taxon>Araneae</taxon>
        <taxon>Araneomorphae</taxon>
        <taxon>Entelegynae</taxon>
        <taxon>Araneoidea</taxon>
        <taxon>Araneidae</taxon>
        <taxon>Caerostris</taxon>
    </lineage>
</organism>
<reference evidence="1 2" key="1">
    <citation type="submission" date="2021-06" db="EMBL/GenBank/DDBJ databases">
        <title>Caerostris darwini draft genome.</title>
        <authorList>
            <person name="Kono N."/>
            <person name="Arakawa K."/>
        </authorList>
    </citation>
    <scope>NUCLEOTIDE SEQUENCE [LARGE SCALE GENOMIC DNA]</scope>
</reference>
<proteinExistence type="predicted"/>
<dbReference type="AlphaFoldDB" id="A0AAV4WC75"/>
<evidence type="ECO:0000313" key="2">
    <source>
        <dbReference type="Proteomes" id="UP001054837"/>
    </source>
</evidence>
<keyword evidence="2" id="KW-1185">Reference proteome</keyword>
<protein>
    <submittedName>
        <fullName evidence="1">Uncharacterized protein</fullName>
    </submittedName>
</protein>
<comment type="caution">
    <text evidence="1">The sequence shown here is derived from an EMBL/GenBank/DDBJ whole genome shotgun (WGS) entry which is preliminary data.</text>
</comment>
<name>A0AAV4WC75_9ARAC</name>
<evidence type="ECO:0000313" key="1">
    <source>
        <dbReference type="EMBL" id="GIY79469.1"/>
    </source>
</evidence>
<gene>
    <name evidence="1" type="ORF">CDAR_456711</name>
</gene>
<dbReference type="EMBL" id="BPLQ01014409">
    <property type="protein sequence ID" value="GIY79469.1"/>
    <property type="molecule type" value="Genomic_DNA"/>
</dbReference>
<sequence length="80" mass="9324">MHPTKSLGIASSLTRDTDRCPQNYLKEYFQYRAPSQCSIDNRTYLHGDKETHGEMEPVPCISTQRRCNVQRLGRIHYPII</sequence>
<dbReference type="Proteomes" id="UP001054837">
    <property type="component" value="Unassembled WGS sequence"/>
</dbReference>